<evidence type="ECO:0000256" key="1">
    <source>
        <dbReference type="ARBA" id="ARBA00004241"/>
    </source>
</evidence>
<gene>
    <name evidence="4" type="ORF">BLM47_06360</name>
</gene>
<reference evidence="4 5" key="1">
    <citation type="submission" date="2016-12" db="EMBL/GenBank/DDBJ databases">
        <title>Candidatus Reconcilibacillus cellulovorans genome.</title>
        <authorList>
            <person name="Kolinko S."/>
            <person name="Wu Y.-W."/>
            <person name="Tachea F."/>
            <person name="Denzel E."/>
            <person name="Hiras J."/>
            <person name="Baecker N."/>
            <person name="Chan L.J."/>
            <person name="Eichorst S.A."/>
            <person name="Frey D."/>
            <person name="Adams P.D."/>
            <person name="Pray T."/>
            <person name="Tanjore D."/>
            <person name="Petzold C.J."/>
            <person name="Gladden J.M."/>
            <person name="Simmons B.A."/>
            <person name="Singer S.W."/>
        </authorList>
    </citation>
    <scope>NUCLEOTIDE SEQUENCE [LARGE SCALE GENOMIC DNA]</scope>
    <source>
        <strain evidence="4">JTherm</strain>
    </source>
</reference>
<keyword evidence="3" id="KW-0812">Transmembrane</keyword>
<dbReference type="Proteomes" id="UP000243688">
    <property type="component" value="Unassembled WGS sequence"/>
</dbReference>
<feature type="transmembrane region" description="Helical" evidence="3">
    <location>
        <begin position="20"/>
        <end position="43"/>
    </location>
</feature>
<evidence type="ECO:0000256" key="3">
    <source>
        <dbReference type="SAM" id="Phobius"/>
    </source>
</evidence>
<dbReference type="InterPro" id="IPR012902">
    <property type="entry name" value="N_methyl_site"/>
</dbReference>
<dbReference type="AlphaFoldDB" id="A0A2A6DZW1"/>
<dbReference type="EMBL" id="MOXJ01000012">
    <property type="protein sequence ID" value="PDO10598.1"/>
    <property type="molecule type" value="Genomic_DNA"/>
</dbReference>
<name>A0A2A6DZW1_9BACL</name>
<organism evidence="4 5">
    <name type="scientific">Candidatus Reconcilbacillus cellulovorans</name>
    <dbReference type="NCBI Taxonomy" id="1906605"/>
    <lineage>
        <taxon>Bacteria</taxon>
        <taxon>Bacillati</taxon>
        <taxon>Bacillota</taxon>
        <taxon>Bacilli</taxon>
        <taxon>Bacillales</taxon>
        <taxon>Paenibacillaceae</taxon>
        <taxon>Candidatus Reconcilbacillus</taxon>
    </lineage>
</organism>
<dbReference type="GO" id="GO:0030420">
    <property type="term" value="P:establishment of competence for transformation"/>
    <property type="evidence" value="ECO:0007669"/>
    <property type="project" value="UniProtKB-KW"/>
</dbReference>
<dbReference type="PROSITE" id="PS00409">
    <property type="entry name" value="PROKAR_NTER_METHYL"/>
    <property type="match status" value="1"/>
</dbReference>
<comment type="caution">
    <text evidence="4">The sequence shown here is derived from an EMBL/GenBank/DDBJ whole genome shotgun (WGS) entry which is preliminary data.</text>
</comment>
<evidence type="ECO:0000256" key="2">
    <source>
        <dbReference type="ARBA" id="ARBA00023287"/>
    </source>
</evidence>
<dbReference type="Pfam" id="PF07963">
    <property type="entry name" value="N_methyl"/>
    <property type="match status" value="1"/>
</dbReference>
<comment type="subcellular location">
    <subcellularLocation>
        <location evidence="1">Cell surface</location>
    </subcellularLocation>
</comment>
<evidence type="ECO:0000313" key="5">
    <source>
        <dbReference type="Proteomes" id="UP000243688"/>
    </source>
</evidence>
<sequence length="171" mass="19312">MRRIGRRKDERGLTLLETLVALMIMTMVTTIIYSFVLMAMSIYKRVTIETTMRNQGDLLFSRIVTELGDAIYVEQADTTQRSIRFVKPSADPKQYIAWYEMRFDGGQIRVDPIMPSGPPKVFALAPAFEISSGKLIAEGHHHVVIDLEYRPVGATSPVLNIRSRIPVGRGE</sequence>
<evidence type="ECO:0008006" key="6">
    <source>
        <dbReference type="Google" id="ProtNLM"/>
    </source>
</evidence>
<accession>A0A2A6DZW1</accession>
<dbReference type="NCBIfam" id="TIGR02532">
    <property type="entry name" value="IV_pilin_GFxxxE"/>
    <property type="match status" value="1"/>
</dbReference>
<evidence type="ECO:0000313" key="4">
    <source>
        <dbReference type="EMBL" id="PDO10598.1"/>
    </source>
</evidence>
<dbReference type="GO" id="GO:0009986">
    <property type="term" value="C:cell surface"/>
    <property type="evidence" value="ECO:0007669"/>
    <property type="project" value="UniProtKB-SubCell"/>
</dbReference>
<keyword evidence="3" id="KW-1133">Transmembrane helix</keyword>
<proteinExistence type="predicted"/>
<keyword evidence="3" id="KW-0472">Membrane</keyword>
<protein>
    <recommendedName>
        <fullName evidence="6">Prepilin-type N-terminal cleavage/methylation domain-containing protein</fullName>
    </recommendedName>
</protein>
<keyword evidence="2" id="KW-0178">Competence</keyword>